<organism evidence="2 3">
    <name type="scientific">Brevundimonas abyssalis TAR-001</name>
    <dbReference type="NCBI Taxonomy" id="1391729"/>
    <lineage>
        <taxon>Bacteria</taxon>
        <taxon>Pseudomonadati</taxon>
        <taxon>Pseudomonadota</taxon>
        <taxon>Alphaproteobacteria</taxon>
        <taxon>Caulobacterales</taxon>
        <taxon>Caulobacteraceae</taxon>
        <taxon>Brevundimonas</taxon>
    </lineage>
</organism>
<keyword evidence="3" id="KW-1185">Reference proteome</keyword>
<keyword evidence="1" id="KW-1133">Transmembrane helix</keyword>
<evidence type="ECO:0008006" key="4">
    <source>
        <dbReference type="Google" id="ProtNLM"/>
    </source>
</evidence>
<dbReference type="PANTHER" id="PTHR32251:SF17">
    <property type="entry name" value="STEROID 5-ALPHA REDUCTASE C-TERMINAL DOMAIN-CONTAINING PROTEIN"/>
    <property type="match status" value="1"/>
</dbReference>
<feature type="transmembrane region" description="Helical" evidence="1">
    <location>
        <begin position="269"/>
        <end position="289"/>
    </location>
</feature>
<feature type="transmembrane region" description="Helical" evidence="1">
    <location>
        <begin position="6"/>
        <end position="26"/>
    </location>
</feature>
<evidence type="ECO:0000313" key="2">
    <source>
        <dbReference type="EMBL" id="GAD58732.1"/>
    </source>
</evidence>
<dbReference type="InterPro" id="IPR010721">
    <property type="entry name" value="UstE-like"/>
</dbReference>
<dbReference type="AlphaFoldDB" id="A0A8E0KMU9"/>
<feature type="transmembrane region" description="Helical" evidence="1">
    <location>
        <begin position="33"/>
        <end position="52"/>
    </location>
</feature>
<proteinExistence type="predicted"/>
<dbReference type="Proteomes" id="UP000016569">
    <property type="component" value="Unassembled WGS sequence"/>
</dbReference>
<feature type="transmembrane region" description="Helical" evidence="1">
    <location>
        <begin position="160"/>
        <end position="179"/>
    </location>
</feature>
<reference evidence="3" key="1">
    <citation type="journal article" date="2013" name="Genome Announc.">
        <title>Draft Genome Sequence of the Dimorphic Prosthecate Bacterium Brevundimonas abyssalis TAR-001T.</title>
        <authorList>
            <person name="Tsubouchi T."/>
            <person name="Nishi S."/>
            <person name="Usui K."/>
            <person name="Shimane Y."/>
            <person name="Takaki Y."/>
            <person name="Maruyama T."/>
            <person name="Hatada Y."/>
        </authorList>
    </citation>
    <scope>NUCLEOTIDE SEQUENCE [LARGE SCALE GENOMIC DNA]</scope>
    <source>
        <strain evidence="3">TAR-001</strain>
    </source>
</reference>
<keyword evidence="1" id="KW-0812">Transmembrane</keyword>
<evidence type="ECO:0000313" key="3">
    <source>
        <dbReference type="Proteomes" id="UP000016569"/>
    </source>
</evidence>
<feature type="transmembrane region" description="Helical" evidence="1">
    <location>
        <begin position="199"/>
        <end position="219"/>
    </location>
</feature>
<feature type="transmembrane region" description="Helical" evidence="1">
    <location>
        <begin position="240"/>
        <end position="263"/>
    </location>
</feature>
<feature type="transmembrane region" description="Helical" evidence="1">
    <location>
        <begin position="120"/>
        <end position="139"/>
    </location>
</feature>
<protein>
    <recommendedName>
        <fullName evidence="4">Steroid 5-alpha reductase C-terminal domain-containing protein</fullName>
    </recommendedName>
</protein>
<dbReference type="EMBL" id="BATC01000011">
    <property type="protein sequence ID" value="GAD58732.1"/>
    <property type="molecule type" value="Genomic_DNA"/>
</dbReference>
<dbReference type="Pfam" id="PF06966">
    <property type="entry name" value="DUF1295"/>
    <property type="match status" value="1"/>
</dbReference>
<keyword evidence="1" id="KW-0472">Membrane</keyword>
<sequence length="331" mass="36055">MTDISSMGVVGVLWAAMAVLWLALIPAGTRGRAWHYGLAAAPLAFIGLAAVAPESALRDSLHIWILPGGAGVLGVMAVAWLWGTLARNHGVMDICYPAAAAAVAVLTLAASGRALTGPDLLLIVFLVIGAGRLIIQTWGHNMGAERQPYAHWRARHGSRWLWWSAFQVHLLQGVTLWLWSAPIVFALTVPESVSGTTRWGFAIAGVAVWLGGFTLQTLADRQLAAFKADTANRGRLLDTGVWALVRHPNYLGETVMWAAWFVFALAHPWGWITLFAPLFTGWFMGYASAAPFKEAHMARTRGEAWTAYCARTPRFLPWPRARAADTLRKPS</sequence>
<comment type="caution">
    <text evidence="2">The sequence shown here is derived from an EMBL/GenBank/DDBJ whole genome shotgun (WGS) entry which is preliminary data.</text>
</comment>
<dbReference type="RefSeq" id="WP_021696828.1">
    <property type="nucleotide sequence ID" value="NZ_BATC01000011.1"/>
</dbReference>
<dbReference type="PANTHER" id="PTHR32251">
    <property type="entry name" value="3-OXO-5-ALPHA-STEROID 4-DEHYDROGENASE"/>
    <property type="match status" value="1"/>
</dbReference>
<dbReference type="GO" id="GO:0016020">
    <property type="term" value="C:membrane"/>
    <property type="evidence" value="ECO:0007669"/>
    <property type="project" value="TreeGrafter"/>
</dbReference>
<dbReference type="Gene3D" id="1.20.120.1630">
    <property type="match status" value="1"/>
</dbReference>
<dbReference type="PROSITE" id="PS50244">
    <property type="entry name" value="S5A_REDUCTASE"/>
    <property type="match status" value="1"/>
</dbReference>
<feature type="transmembrane region" description="Helical" evidence="1">
    <location>
        <begin position="94"/>
        <end position="114"/>
    </location>
</feature>
<gene>
    <name evidence="2" type="ORF">MBEBAB_0982</name>
</gene>
<name>A0A8E0KMU9_9CAUL</name>
<evidence type="ECO:0000256" key="1">
    <source>
        <dbReference type="SAM" id="Phobius"/>
    </source>
</evidence>
<feature type="transmembrane region" description="Helical" evidence="1">
    <location>
        <begin position="64"/>
        <end position="82"/>
    </location>
</feature>
<accession>A0A8E0KMU9</accession>